<dbReference type="EMBL" id="JBHRVV010000001">
    <property type="protein sequence ID" value="MFC3461015.1"/>
    <property type="molecule type" value="Genomic_DNA"/>
</dbReference>
<evidence type="ECO:0000256" key="1">
    <source>
        <dbReference type="ARBA" id="ARBA00008635"/>
    </source>
</evidence>
<name>A0ABV7PP41_9BURK</name>
<dbReference type="InterPro" id="IPR054241">
    <property type="entry name" value="DUF6968"/>
</dbReference>
<dbReference type="Pfam" id="PF05163">
    <property type="entry name" value="DinB"/>
    <property type="match status" value="1"/>
</dbReference>
<sequence length="287" mass="31314">MASQSILWLHADGTETMIDARIGEPYQVDTRTWACPAALEGVDGRYPDIFGDGSMQALSLAMRLIATRLGHMLENNAQLVYPEDRSPWNGSTFGAANPAPKIIPSRGRLGMPNRNDIVLLATYNAAMNTRLYAAAATLSKEVLLADRGAFFGSLIGTLNHIVAGDTIWLRRFMGHPSNFPALQAMAAIPAPAGLAHIHSDDLETLLAHRQRLDAIINAFATEVTDSDLAQVLTYRNSRGECRKQFGSLLLHLFNHQTHHRGQATTLLSQSGVDVGVTDLLEWIPEHG</sequence>
<dbReference type="Proteomes" id="UP001595665">
    <property type="component" value="Unassembled WGS sequence"/>
</dbReference>
<accession>A0ABV7PP41</accession>
<proteinExistence type="inferred from homology"/>
<reference evidence="5" key="1">
    <citation type="journal article" date="2019" name="Int. J. Syst. Evol. Microbiol.">
        <title>The Global Catalogue of Microorganisms (GCM) 10K type strain sequencing project: providing services to taxonomists for standard genome sequencing and annotation.</title>
        <authorList>
            <consortium name="The Broad Institute Genomics Platform"/>
            <consortium name="The Broad Institute Genome Sequencing Center for Infectious Disease"/>
            <person name="Wu L."/>
            <person name="Ma J."/>
        </authorList>
    </citation>
    <scope>NUCLEOTIDE SEQUENCE [LARGE SCALE GENOMIC DNA]</scope>
    <source>
        <strain evidence="5">CCM 7480</strain>
    </source>
</reference>
<dbReference type="PANTHER" id="PTHR37302">
    <property type="entry name" value="SLR1116 PROTEIN"/>
    <property type="match status" value="1"/>
</dbReference>
<keyword evidence="5" id="KW-1185">Reference proteome</keyword>
<dbReference type="InterPro" id="IPR007837">
    <property type="entry name" value="DinB"/>
</dbReference>
<evidence type="ECO:0000256" key="2">
    <source>
        <dbReference type="ARBA" id="ARBA00022723"/>
    </source>
</evidence>
<dbReference type="SUPFAM" id="SSF109854">
    <property type="entry name" value="DinB/YfiT-like putative metalloenzymes"/>
    <property type="match status" value="1"/>
</dbReference>
<evidence type="ECO:0000313" key="5">
    <source>
        <dbReference type="Proteomes" id="UP001595665"/>
    </source>
</evidence>
<evidence type="ECO:0000259" key="3">
    <source>
        <dbReference type="Pfam" id="PF22302"/>
    </source>
</evidence>
<protein>
    <submittedName>
        <fullName evidence="4">DinB family protein</fullName>
    </submittedName>
</protein>
<organism evidence="4 5">
    <name type="scientific">Massilia haematophila</name>
    <dbReference type="NCBI Taxonomy" id="457923"/>
    <lineage>
        <taxon>Bacteria</taxon>
        <taxon>Pseudomonadati</taxon>
        <taxon>Pseudomonadota</taxon>
        <taxon>Betaproteobacteria</taxon>
        <taxon>Burkholderiales</taxon>
        <taxon>Oxalobacteraceae</taxon>
        <taxon>Telluria group</taxon>
        <taxon>Massilia</taxon>
    </lineage>
</organism>
<feature type="domain" description="DUF6968" evidence="3">
    <location>
        <begin position="11"/>
        <end position="81"/>
    </location>
</feature>
<dbReference type="InterPro" id="IPR034660">
    <property type="entry name" value="DinB/YfiT-like"/>
</dbReference>
<gene>
    <name evidence="4" type="ORF">ACFOPH_22680</name>
</gene>
<dbReference type="PANTHER" id="PTHR37302:SF1">
    <property type="entry name" value="PROTEIN DINB"/>
    <property type="match status" value="1"/>
</dbReference>
<comment type="caution">
    <text evidence="4">The sequence shown here is derived from an EMBL/GenBank/DDBJ whole genome shotgun (WGS) entry which is preliminary data.</text>
</comment>
<evidence type="ECO:0000313" key="4">
    <source>
        <dbReference type="EMBL" id="MFC3461015.1"/>
    </source>
</evidence>
<dbReference type="Pfam" id="PF22302">
    <property type="entry name" value="DUF6968"/>
    <property type="match status" value="1"/>
</dbReference>
<dbReference type="RefSeq" id="WP_379737987.1">
    <property type="nucleotide sequence ID" value="NZ_JBHRVV010000001.1"/>
</dbReference>
<comment type="similarity">
    <text evidence="1">Belongs to the DinB family.</text>
</comment>
<dbReference type="Gene3D" id="1.20.120.450">
    <property type="entry name" value="dinb family like domain"/>
    <property type="match status" value="1"/>
</dbReference>
<keyword evidence="2" id="KW-0479">Metal-binding</keyword>